<keyword evidence="9 10" id="KW-0472">Membrane</keyword>
<dbReference type="PANTHER" id="PTHR37468:SF1">
    <property type="entry name" value="SULFATE TRANSPORTER CYSZ"/>
    <property type="match status" value="1"/>
</dbReference>
<name>A0A7Y9IBW5_9ACTN</name>
<evidence type="ECO:0000256" key="9">
    <source>
        <dbReference type="ARBA" id="ARBA00023136"/>
    </source>
</evidence>
<feature type="transmembrane region" description="Helical" evidence="10">
    <location>
        <begin position="209"/>
        <end position="233"/>
    </location>
</feature>
<organism evidence="11 12">
    <name type="scientific">Microlunatus parietis</name>
    <dbReference type="NCBI Taxonomy" id="682979"/>
    <lineage>
        <taxon>Bacteria</taxon>
        <taxon>Bacillati</taxon>
        <taxon>Actinomycetota</taxon>
        <taxon>Actinomycetes</taxon>
        <taxon>Propionibacteriales</taxon>
        <taxon>Propionibacteriaceae</taxon>
        <taxon>Microlunatus</taxon>
    </lineage>
</organism>
<comment type="subcellular location">
    <subcellularLocation>
        <location evidence="1">Membrane</location>
        <topology evidence="1">Multi-pass membrane protein</topology>
    </subcellularLocation>
</comment>
<keyword evidence="5" id="KW-0028">Amino-acid biosynthesis</keyword>
<evidence type="ECO:0000256" key="6">
    <source>
        <dbReference type="ARBA" id="ARBA00022692"/>
    </source>
</evidence>
<evidence type="ECO:0000256" key="5">
    <source>
        <dbReference type="ARBA" id="ARBA00022605"/>
    </source>
</evidence>
<dbReference type="GO" id="GO:0005886">
    <property type="term" value="C:plasma membrane"/>
    <property type="evidence" value="ECO:0007669"/>
    <property type="project" value="TreeGrafter"/>
</dbReference>
<dbReference type="Pfam" id="PF07264">
    <property type="entry name" value="EI24"/>
    <property type="match status" value="1"/>
</dbReference>
<accession>A0A7Y9IBW5</accession>
<dbReference type="GO" id="GO:0009675">
    <property type="term" value="F:high-affinity sulfate:proton symporter activity"/>
    <property type="evidence" value="ECO:0007669"/>
    <property type="project" value="TreeGrafter"/>
</dbReference>
<dbReference type="AlphaFoldDB" id="A0A7Y9IBW5"/>
<evidence type="ECO:0000256" key="3">
    <source>
        <dbReference type="ARBA" id="ARBA00022475"/>
    </source>
</evidence>
<dbReference type="InterPro" id="IPR050480">
    <property type="entry name" value="CysZ-like"/>
</dbReference>
<evidence type="ECO:0000313" key="12">
    <source>
        <dbReference type="Proteomes" id="UP000569914"/>
    </source>
</evidence>
<dbReference type="GO" id="GO:0000103">
    <property type="term" value="P:sulfate assimilation"/>
    <property type="evidence" value="ECO:0007669"/>
    <property type="project" value="TreeGrafter"/>
</dbReference>
<evidence type="ECO:0000256" key="4">
    <source>
        <dbReference type="ARBA" id="ARBA00022519"/>
    </source>
</evidence>
<feature type="transmembrane region" description="Helical" evidence="10">
    <location>
        <begin position="138"/>
        <end position="158"/>
    </location>
</feature>
<dbReference type="Proteomes" id="UP000569914">
    <property type="component" value="Unassembled WGS sequence"/>
</dbReference>
<evidence type="ECO:0000313" key="11">
    <source>
        <dbReference type="EMBL" id="NYE73837.1"/>
    </source>
</evidence>
<dbReference type="InterPro" id="IPR059112">
    <property type="entry name" value="CysZ/EI24"/>
</dbReference>
<keyword evidence="6 10" id="KW-0812">Transmembrane</keyword>
<evidence type="ECO:0000256" key="8">
    <source>
        <dbReference type="ARBA" id="ARBA00023032"/>
    </source>
</evidence>
<dbReference type="PANTHER" id="PTHR37468">
    <property type="entry name" value="SULFATE TRANSPORTER CYSZ"/>
    <property type="match status" value="1"/>
</dbReference>
<keyword evidence="3" id="KW-1003">Cell membrane</keyword>
<reference evidence="11 12" key="1">
    <citation type="submission" date="2020-07" db="EMBL/GenBank/DDBJ databases">
        <title>Sequencing the genomes of 1000 actinobacteria strains.</title>
        <authorList>
            <person name="Klenk H.-P."/>
        </authorList>
    </citation>
    <scope>NUCLEOTIDE SEQUENCE [LARGE SCALE GENOMIC DNA]</scope>
    <source>
        <strain evidence="11 12">DSM 22083</strain>
    </source>
</reference>
<proteinExistence type="predicted"/>
<keyword evidence="4" id="KW-0997">Cell inner membrane</keyword>
<dbReference type="EMBL" id="JACCBU010000001">
    <property type="protein sequence ID" value="NYE73837.1"/>
    <property type="molecule type" value="Genomic_DNA"/>
</dbReference>
<feature type="transmembrane region" description="Helical" evidence="10">
    <location>
        <begin position="69"/>
        <end position="100"/>
    </location>
</feature>
<dbReference type="RefSeq" id="WP_179755638.1">
    <property type="nucleotide sequence ID" value="NZ_JACCBU010000001.1"/>
</dbReference>
<evidence type="ECO:0000256" key="2">
    <source>
        <dbReference type="ARBA" id="ARBA00022448"/>
    </source>
</evidence>
<evidence type="ECO:0000256" key="10">
    <source>
        <dbReference type="SAM" id="Phobius"/>
    </source>
</evidence>
<keyword evidence="8" id="KW-0764">Sulfate transport</keyword>
<comment type="caution">
    <text evidence="11">The sequence shown here is derived from an EMBL/GenBank/DDBJ whole genome shotgun (WGS) entry which is preliminary data.</text>
</comment>
<feature type="transmembrane region" description="Helical" evidence="10">
    <location>
        <begin position="164"/>
        <end position="188"/>
    </location>
</feature>
<keyword evidence="12" id="KW-1185">Reference proteome</keyword>
<sequence>MISEVLTGAGLLGRGAKIILKRPKLFLLGALPAVITSVIFLILLIVLLFRVDEIVLWLSPFADGWDAGWAMTVRILMGVALIAGSILLMVISFSALTLALGAPLYDQISEAVDASEGDAPPPREEPLGTQIGRAVRQAIALILVSLVGAIVLFAIGLVPVVGNVVGAVLSALFGGWMLATELIGSACERRGIITLAGRRAAMRTARAKVFGLGVPTFLLLSVPLVAIVVFPIATAAGTLLARELLPAEEKLR</sequence>
<keyword evidence="2" id="KW-0813">Transport</keyword>
<dbReference type="GO" id="GO:0019344">
    <property type="term" value="P:cysteine biosynthetic process"/>
    <property type="evidence" value="ECO:0007669"/>
    <property type="project" value="TreeGrafter"/>
</dbReference>
<keyword evidence="7 10" id="KW-1133">Transmembrane helix</keyword>
<gene>
    <name evidence="11" type="ORF">BKA15_005166</name>
</gene>
<feature type="transmembrane region" description="Helical" evidence="10">
    <location>
        <begin position="25"/>
        <end position="49"/>
    </location>
</feature>
<protein>
    <submittedName>
        <fullName evidence="11">CysZ protein</fullName>
    </submittedName>
</protein>
<evidence type="ECO:0000256" key="1">
    <source>
        <dbReference type="ARBA" id="ARBA00004141"/>
    </source>
</evidence>
<evidence type="ECO:0000256" key="7">
    <source>
        <dbReference type="ARBA" id="ARBA00022989"/>
    </source>
</evidence>